<dbReference type="Proteomes" id="UP000765509">
    <property type="component" value="Unassembled WGS sequence"/>
</dbReference>
<accession>A0A9Q3BTC7</accession>
<gene>
    <name evidence="2" type="ORF">O181_011749</name>
</gene>
<name>A0A9Q3BTC7_9BASI</name>
<dbReference type="InterPro" id="IPR057670">
    <property type="entry name" value="SH3_retrovirus"/>
</dbReference>
<feature type="domain" description="Retroviral polymerase SH3-like" evidence="1">
    <location>
        <begin position="9"/>
        <end position="67"/>
    </location>
</feature>
<proteinExistence type="predicted"/>
<reference evidence="2" key="1">
    <citation type="submission" date="2021-03" db="EMBL/GenBank/DDBJ databases">
        <title>Draft genome sequence of rust myrtle Austropuccinia psidii MF-1, a brazilian biotype.</title>
        <authorList>
            <person name="Quecine M.C."/>
            <person name="Pachon D.M.R."/>
            <person name="Bonatelli M.L."/>
            <person name="Correr F.H."/>
            <person name="Franceschini L.M."/>
            <person name="Leite T.F."/>
            <person name="Margarido G.R.A."/>
            <person name="Almeida C.A."/>
            <person name="Ferrarezi J.A."/>
            <person name="Labate C.A."/>
        </authorList>
    </citation>
    <scope>NUCLEOTIDE SEQUENCE</scope>
    <source>
        <strain evidence="2">MF-1</strain>
    </source>
</reference>
<keyword evidence="3" id="KW-1185">Reference proteome</keyword>
<dbReference type="OrthoDB" id="3261476at2759"/>
<dbReference type="AlphaFoldDB" id="A0A9Q3BTC7"/>
<evidence type="ECO:0000259" key="1">
    <source>
        <dbReference type="Pfam" id="PF25597"/>
    </source>
</evidence>
<dbReference type="EMBL" id="AVOT02002948">
    <property type="protein sequence ID" value="MBW0472034.1"/>
    <property type="molecule type" value="Genomic_DNA"/>
</dbReference>
<sequence>MDKLRSFGCKAWVRIPLATRFSKFGAVAWEGILLGYENHALAYRILRISYKRVIISRHVKFDESCFTSLISSPMKNPLNTQILDLFSNLPFYCSSTHEGTANEVDDCSVAGEEFHNALEEQPMQRISIIGPRHPTLI</sequence>
<evidence type="ECO:0000313" key="2">
    <source>
        <dbReference type="EMBL" id="MBW0472034.1"/>
    </source>
</evidence>
<comment type="caution">
    <text evidence="2">The sequence shown here is derived from an EMBL/GenBank/DDBJ whole genome shotgun (WGS) entry which is preliminary data.</text>
</comment>
<protein>
    <recommendedName>
        <fullName evidence="1">Retroviral polymerase SH3-like domain-containing protein</fullName>
    </recommendedName>
</protein>
<organism evidence="2 3">
    <name type="scientific">Austropuccinia psidii MF-1</name>
    <dbReference type="NCBI Taxonomy" id="1389203"/>
    <lineage>
        <taxon>Eukaryota</taxon>
        <taxon>Fungi</taxon>
        <taxon>Dikarya</taxon>
        <taxon>Basidiomycota</taxon>
        <taxon>Pucciniomycotina</taxon>
        <taxon>Pucciniomycetes</taxon>
        <taxon>Pucciniales</taxon>
        <taxon>Sphaerophragmiaceae</taxon>
        <taxon>Austropuccinia</taxon>
    </lineage>
</organism>
<evidence type="ECO:0000313" key="3">
    <source>
        <dbReference type="Proteomes" id="UP000765509"/>
    </source>
</evidence>
<dbReference type="Pfam" id="PF25597">
    <property type="entry name" value="SH3_retrovirus"/>
    <property type="match status" value="1"/>
</dbReference>